<organism evidence="1 2">
    <name type="scientific">Arctium lappa</name>
    <name type="common">Greater burdock</name>
    <name type="synonym">Lappa major</name>
    <dbReference type="NCBI Taxonomy" id="4217"/>
    <lineage>
        <taxon>Eukaryota</taxon>
        <taxon>Viridiplantae</taxon>
        <taxon>Streptophyta</taxon>
        <taxon>Embryophyta</taxon>
        <taxon>Tracheophyta</taxon>
        <taxon>Spermatophyta</taxon>
        <taxon>Magnoliopsida</taxon>
        <taxon>eudicotyledons</taxon>
        <taxon>Gunneridae</taxon>
        <taxon>Pentapetalae</taxon>
        <taxon>asterids</taxon>
        <taxon>campanulids</taxon>
        <taxon>Asterales</taxon>
        <taxon>Asteraceae</taxon>
        <taxon>Carduoideae</taxon>
        <taxon>Cardueae</taxon>
        <taxon>Arctiinae</taxon>
        <taxon>Arctium</taxon>
    </lineage>
</organism>
<keyword evidence="2" id="KW-1185">Reference proteome</keyword>
<name>A0ACB9BAL4_ARCLA</name>
<protein>
    <submittedName>
        <fullName evidence="1">Uncharacterized protein</fullName>
    </submittedName>
</protein>
<proteinExistence type="predicted"/>
<dbReference type="Proteomes" id="UP001055879">
    <property type="component" value="Linkage Group LG06"/>
</dbReference>
<evidence type="ECO:0000313" key="2">
    <source>
        <dbReference type="Proteomes" id="UP001055879"/>
    </source>
</evidence>
<sequence>MGSKPMPTRLLSEVARVAERANRCTADKNSVVWKFMSPPKAWLVLDNQWQTKILRDHVKTWNDNKSVHGPQRAFLQLQVFNRDKEAGLDNTKLQILKVMCWNLKGISGSPEKAKKGFPILFGSSPMKHVGVAQPNDFQGQDTASLTHCLLSITAQ</sequence>
<accession>A0ACB9BAL4</accession>
<reference evidence="1 2" key="2">
    <citation type="journal article" date="2022" name="Mol. Ecol. Resour.">
        <title>The genomes of chicory, endive, great burdock and yacon provide insights into Asteraceae paleo-polyploidization history and plant inulin production.</title>
        <authorList>
            <person name="Fan W."/>
            <person name="Wang S."/>
            <person name="Wang H."/>
            <person name="Wang A."/>
            <person name="Jiang F."/>
            <person name="Liu H."/>
            <person name="Zhao H."/>
            <person name="Xu D."/>
            <person name="Zhang Y."/>
        </authorList>
    </citation>
    <scope>NUCLEOTIDE SEQUENCE [LARGE SCALE GENOMIC DNA]</scope>
    <source>
        <strain evidence="2">cv. Niubang</strain>
    </source>
</reference>
<gene>
    <name evidence="1" type="ORF">L6452_19844</name>
</gene>
<reference evidence="2" key="1">
    <citation type="journal article" date="2022" name="Mol. Ecol. Resour.">
        <title>The genomes of chicory, endive, great burdock and yacon provide insights into Asteraceae palaeo-polyploidization history and plant inulin production.</title>
        <authorList>
            <person name="Fan W."/>
            <person name="Wang S."/>
            <person name="Wang H."/>
            <person name="Wang A."/>
            <person name="Jiang F."/>
            <person name="Liu H."/>
            <person name="Zhao H."/>
            <person name="Xu D."/>
            <person name="Zhang Y."/>
        </authorList>
    </citation>
    <scope>NUCLEOTIDE SEQUENCE [LARGE SCALE GENOMIC DNA]</scope>
    <source>
        <strain evidence="2">cv. Niubang</strain>
    </source>
</reference>
<comment type="caution">
    <text evidence="1">The sequence shown here is derived from an EMBL/GenBank/DDBJ whole genome shotgun (WGS) entry which is preliminary data.</text>
</comment>
<dbReference type="EMBL" id="CM042052">
    <property type="protein sequence ID" value="KAI3718959.1"/>
    <property type="molecule type" value="Genomic_DNA"/>
</dbReference>
<evidence type="ECO:0000313" key="1">
    <source>
        <dbReference type="EMBL" id="KAI3718959.1"/>
    </source>
</evidence>